<dbReference type="EMBL" id="JACHIL010000002">
    <property type="protein sequence ID" value="MBB5090904.1"/>
    <property type="molecule type" value="Genomic_DNA"/>
</dbReference>
<proteinExistence type="predicted"/>
<reference evidence="1 2" key="1">
    <citation type="submission" date="2020-08" db="EMBL/GenBank/DDBJ databases">
        <title>Genomic Encyclopedia of Type Strains, Phase IV (KMG-IV): sequencing the most valuable type-strain genomes for metagenomic binning, comparative biology and taxonomic classification.</title>
        <authorList>
            <person name="Goeker M."/>
        </authorList>
    </citation>
    <scope>NUCLEOTIDE SEQUENCE [LARGE SCALE GENOMIC DNA]</scope>
    <source>
        <strain evidence="1 2">DSM 25620</strain>
    </source>
</reference>
<comment type="caution">
    <text evidence="1">The sequence shown here is derived from an EMBL/GenBank/DDBJ whole genome shotgun (WGS) entry which is preliminary data.</text>
</comment>
<evidence type="ECO:0000313" key="2">
    <source>
        <dbReference type="Proteomes" id="UP000531231"/>
    </source>
</evidence>
<dbReference type="AlphaFoldDB" id="A0A7W8AIB8"/>
<organism evidence="1 2">
    <name type="scientific">Pseudochrobactrum saccharolyticum</name>
    <dbReference type="NCBI Taxonomy" id="354352"/>
    <lineage>
        <taxon>Bacteria</taxon>
        <taxon>Pseudomonadati</taxon>
        <taxon>Pseudomonadota</taxon>
        <taxon>Alphaproteobacteria</taxon>
        <taxon>Hyphomicrobiales</taxon>
        <taxon>Brucellaceae</taxon>
        <taxon>Pseudochrobactrum</taxon>
    </lineage>
</organism>
<protein>
    <submittedName>
        <fullName evidence="1">Uncharacterized protein</fullName>
    </submittedName>
</protein>
<accession>A0A7W8AIB8</accession>
<name>A0A7W8AIB8_9HYPH</name>
<keyword evidence="2" id="KW-1185">Reference proteome</keyword>
<gene>
    <name evidence="1" type="ORF">HNQ68_001428</name>
</gene>
<evidence type="ECO:0000313" key="1">
    <source>
        <dbReference type="EMBL" id="MBB5090904.1"/>
    </source>
</evidence>
<dbReference type="Proteomes" id="UP000531231">
    <property type="component" value="Unassembled WGS sequence"/>
</dbReference>
<sequence>MNQYNFMNAAMVAFFFSDHDENQNMISSGHLHISNSFSVFSGLNTAFSMHGAAC</sequence>